<evidence type="ECO:0000256" key="1">
    <source>
        <dbReference type="SAM" id="Phobius"/>
    </source>
</evidence>
<reference evidence="2 3" key="1">
    <citation type="submission" date="2016-10" db="EMBL/GenBank/DDBJ databases">
        <authorList>
            <person name="de Groot N.N."/>
        </authorList>
    </citation>
    <scope>NUCLEOTIDE SEQUENCE [LARGE SCALE GENOMIC DNA]</scope>
    <source>
        <strain evidence="2 3">AR67</strain>
    </source>
</reference>
<feature type="transmembrane region" description="Helical" evidence="1">
    <location>
        <begin position="7"/>
        <end position="26"/>
    </location>
</feature>
<keyword evidence="1" id="KW-1133">Transmembrane helix</keyword>
<dbReference type="AlphaFoldDB" id="A0A1I1K0D8"/>
<evidence type="ECO:0000313" key="3">
    <source>
        <dbReference type="Proteomes" id="UP000182192"/>
    </source>
</evidence>
<gene>
    <name evidence="2" type="ORF">SAMN02910406_01852</name>
</gene>
<keyword evidence="1" id="KW-0812">Transmembrane</keyword>
<dbReference type="Proteomes" id="UP000182192">
    <property type="component" value="Unassembled WGS sequence"/>
</dbReference>
<dbReference type="EMBL" id="FOKQ01000014">
    <property type="protein sequence ID" value="SFC51453.1"/>
    <property type="molecule type" value="Genomic_DNA"/>
</dbReference>
<feature type="transmembrane region" description="Helical" evidence="1">
    <location>
        <begin position="32"/>
        <end position="55"/>
    </location>
</feature>
<evidence type="ECO:0000313" key="2">
    <source>
        <dbReference type="EMBL" id="SFC51453.1"/>
    </source>
</evidence>
<organism evidence="2 3">
    <name type="scientific">Ruminococcus albus</name>
    <dbReference type="NCBI Taxonomy" id="1264"/>
    <lineage>
        <taxon>Bacteria</taxon>
        <taxon>Bacillati</taxon>
        <taxon>Bacillota</taxon>
        <taxon>Clostridia</taxon>
        <taxon>Eubacteriales</taxon>
        <taxon>Oscillospiraceae</taxon>
        <taxon>Ruminococcus</taxon>
    </lineage>
</organism>
<feature type="transmembrane region" description="Helical" evidence="1">
    <location>
        <begin position="97"/>
        <end position="118"/>
    </location>
</feature>
<name>A0A1I1K0D8_RUMAL</name>
<sequence>MKKNVLWILLDLVFLIVFNTVFFVAGGTDHNASVWISYGFIHLSYILLIITPFLIRKSSSAAVFGFSLYSISSTYFLVEFIVGVIFCLINMESYKPALIVQVIIAGFYAIMLISNMIANESTADSIERHEIELRYVKDCSARILPLVDMVSDKKIRKKVEAVYDMIHGSPVKSSNSVRQIELDVIDQIDLLEAAVNSEDKEKIETVCKKITRLADERNRQLKYNN</sequence>
<keyword evidence="1" id="KW-0472">Membrane</keyword>
<dbReference type="RefSeq" id="WP_074961284.1">
    <property type="nucleotide sequence ID" value="NZ_FOKQ01000014.1"/>
</dbReference>
<protein>
    <submittedName>
        <fullName evidence="2">Uncharacterized protein</fullName>
    </submittedName>
</protein>
<proteinExistence type="predicted"/>
<dbReference type="OrthoDB" id="2284293at2"/>
<feature type="transmembrane region" description="Helical" evidence="1">
    <location>
        <begin position="67"/>
        <end position="91"/>
    </location>
</feature>
<accession>A0A1I1K0D8</accession>